<dbReference type="GO" id="GO:0000155">
    <property type="term" value="F:phosphorelay sensor kinase activity"/>
    <property type="evidence" value="ECO:0007669"/>
    <property type="project" value="InterPro"/>
</dbReference>
<dbReference type="InterPro" id="IPR036322">
    <property type="entry name" value="WD40_repeat_dom_sf"/>
</dbReference>
<dbReference type="SMART" id="SM00091">
    <property type="entry name" value="PAS"/>
    <property type="match status" value="2"/>
</dbReference>
<dbReference type="Pfam" id="PF02518">
    <property type="entry name" value="HATPase_c"/>
    <property type="match status" value="1"/>
</dbReference>
<dbReference type="InterPro" id="IPR001789">
    <property type="entry name" value="Sig_transdc_resp-reg_receiver"/>
</dbReference>
<evidence type="ECO:0000256" key="5">
    <source>
        <dbReference type="ARBA" id="ARBA00022679"/>
    </source>
</evidence>
<dbReference type="Pfam" id="PF00989">
    <property type="entry name" value="PAS"/>
    <property type="match status" value="1"/>
</dbReference>
<evidence type="ECO:0000256" key="9">
    <source>
        <dbReference type="ARBA" id="ARBA00022840"/>
    </source>
</evidence>
<dbReference type="InterPro" id="IPR003661">
    <property type="entry name" value="HisK_dim/P_dom"/>
</dbReference>
<dbReference type="Gene3D" id="1.10.287.130">
    <property type="match status" value="1"/>
</dbReference>
<dbReference type="InterPro" id="IPR055439">
    <property type="entry name" value="Beta-prop_EML_1st"/>
</dbReference>
<dbReference type="PROSITE" id="PS50082">
    <property type="entry name" value="WD_REPEATS_2"/>
    <property type="match status" value="1"/>
</dbReference>
<dbReference type="InterPro" id="IPR019775">
    <property type="entry name" value="WD40_repeat_CS"/>
</dbReference>
<dbReference type="PANTHER" id="PTHR14885">
    <property type="entry name" value="CILIA- AND FLAGELLA-ASSOCIATED PROTEIN 43-RELATED"/>
    <property type="match status" value="1"/>
</dbReference>
<feature type="domain" description="PAS" evidence="19">
    <location>
        <begin position="220"/>
        <end position="273"/>
    </location>
</feature>
<dbReference type="PROSITE" id="PS50109">
    <property type="entry name" value="HIS_KIN"/>
    <property type="match status" value="1"/>
</dbReference>
<reference evidence="21 22" key="1">
    <citation type="journal article" date="2013" name="Curr. Biol.">
        <title>Shared signatures of parasitism and phylogenomics unite Cryptomycota and microsporidia.</title>
        <authorList>
            <person name="James T.Y."/>
            <person name="Pelin A."/>
            <person name="Bonen L."/>
            <person name="Ahrendt S."/>
            <person name="Sain D."/>
            <person name="Corradi N."/>
            <person name="Stajich J.E."/>
        </authorList>
    </citation>
    <scope>NUCLEOTIDE SEQUENCE [LARGE SCALE GENOMIC DNA]</scope>
    <source>
        <strain evidence="21 22">CSF55</strain>
    </source>
</reference>
<keyword evidence="4 14" id="KW-0853">WD repeat</keyword>
<evidence type="ECO:0000259" key="17">
    <source>
        <dbReference type="PROSITE" id="PS50109"/>
    </source>
</evidence>
<dbReference type="CDD" id="cd17546">
    <property type="entry name" value="REC_hyHK_CKI1_RcsC-like"/>
    <property type="match status" value="1"/>
</dbReference>
<keyword evidence="11" id="KW-0206">Cytoskeleton</keyword>
<dbReference type="InterPro" id="IPR004358">
    <property type="entry name" value="Sig_transdc_His_kin-like_C"/>
</dbReference>
<dbReference type="SUPFAM" id="SSF50978">
    <property type="entry name" value="WD40 repeat-like"/>
    <property type="match status" value="2"/>
</dbReference>
<protein>
    <submittedName>
        <fullName evidence="21">PAS domain-containing protein</fullName>
    </submittedName>
</protein>
<evidence type="ECO:0000256" key="10">
    <source>
        <dbReference type="ARBA" id="ARBA00023054"/>
    </source>
</evidence>
<dbReference type="PROSITE" id="PS50110">
    <property type="entry name" value="RESPONSE_REGULATORY"/>
    <property type="match status" value="1"/>
</dbReference>
<dbReference type="Gene3D" id="2.130.10.10">
    <property type="entry name" value="YVTN repeat-like/Quinoprotein amine dehydrogenase"/>
    <property type="match status" value="2"/>
</dbReference>
<evidence type="ECO:0000256" key="4">
    <source>
        <dbReference type="ARBA" id="ARBA00022574"/>
    </source>
</evidence>
<dbReference type="InterPro" id="IPR005467">
    <property type="entry name" value="His_kinase_dom"/>
</dbReference>
<dbReference type="InterPro" id="IPR011006">
    <property type="entry name" value="CheY-like_superfamily"/>
</dbReference>
<evidence type="ECO:0000313" key="22">
    <source>
        <dbReference type="Proteomes" id="UP000030755"/>
    </source>
</evidence>
<keyword evidence="5" id="KW-0808">Transferase</keyword>
<keyword evidence="8" id="KW-0418">Kinase</keyword>
<dbReference type="SMART" id="SM00448">
    <property type="entry name" value="REC"/>
    <property type="match status" value="1"/>
</dbReference>
<dbReference type="Pfam" id="PF00072">
    <property type="entry name" value="Response_reg"/>
    <property type="match status" value="1"/>
</dbReference>
<dbReference type="InterPro" id="IPR001680">
    <property type="entry name" value="WD40_rpt"/>
</dbReference>
<feature type="region of interest" description="Disordered" evidence="16">
    <location>
        <begin position="2000"/>
        <end position="2026"/>
    </location>
</feature>
<feature type="coiled-coil region" evidence="15">
    <location>
        <begin position="1736"/>
        <end position="1859"/>
    </location>
</feature>
<accession>A0A075AS81</accession>
<keyword evidence="2" id="KW-0963">Cytoplasm</keyword>
<dbReference type="Gene3D" id="3.30.565.10">
    <property type="entry name" value="Histidine kinase-like ATPase, C-terminal domain"/>
    <property type="match status" value="1"/>
</dbReference>
<dbReference type="InterPro" id="IPR013767">
    <property type="entry name" value="PAS_fold"/>
</dbReference>
<keyword evidence="9" id="KW-0067">ATP-binding</keyword>
<proteinExistence type="predicted"/>
<feature type="domain" description="Histidine kinase" evidence="17">
    <location>
        <begin position="368"/>
        <end position="584"/>
    </location>
</feature>
<dbReference type="SUPFAM" id="SSF47384">
    <property type="entry name" value="Homodimeric domain of signal transducing histidine kinase"/>
    <property type="match status" value="1"/>
</dbReference>
<evidence type="ECO:0000256" key="1">
    <source>
        <dbReference type="ARBA" id="ARBA00004430"/>
    </source>
</evidence>
<dbReference type="CDD" id="cd00130">
    <property type="entry name" value="PAS"/>
    <property type="match status" value="1"/>
</dbReference>
<dbReference type="Pfam" id="PF00512">
    <property type="entry name" value="HisKA"/>
    <property type="match status" value="1"/>
</dbReference>
<feature type="coiled-coil region" evidence="15">
    <location>
        <begin position="1662"/>
        <end position="1689"/>
    </location>
</feature>
<dbReference type="SMART" id="SM00388">
    <property type="entry name" value="HisKA"/>
    <property type="match status" value="1"/>
</dbReference>
<dbReference type="PROSITE" id="PS00678">
    <property type="entry name" value="WD_REPEATS_1"/>
    <property type="match status" value="1"/>
</dbReference>
<feature type="modified residue" description="4-aspartylphosphate" evidence="13">
    <location>
        <position position="795"/>
    </location>
</feature>
<feature type="coiled-coil region" evidence="15">
    <location>
        <begin position="2156"/>
        <end position="2183"/>
    </location>
</feature>
<dbReference type="SUPFAM" id="SSF55874">
    <property type="entry name" value="ATPase domain of HSP90 chaperone/DNA topoisomerase II/histidine kinase"/>
    <property type="match status" value="1"/>
</dbReference>
<evidence type="ECO:0000256" key="6">
    <source>
        <dbReference type="ARBA" id="ARBA00022737"/>
    </source>
</evidence>
<dbReference type="Pfam" id="PF13426">
    <property type="entry name" value="PAS_9"/>
    <property type="match status" value="1"/>
</dbReference>
<dbReference type="Gene3D" id="3.40.50.2300">
    <property type="match status" value="1"/>
</dbReference>
<dbReference type="Gene3D" id="3.30.450.20">
    <property type="entry name" value="PAS domain"/>
    <property type="match status" value="1"/>
</dbReference>
<keyword evidence="7" id="KW-0547">Nucleotide-binding</keyword>
<keyword evidence="6" id="KW-0677">Repeat</keyword>
<evidence type="ECO:0000256" key="12">
    <source>
        <dbReference type="ARBA" id="ARBA00023273"/>
    </source>
</evidence>
<dbReference type="CDD" id="cd00082">
    <property type="entry name" value="HisKA"/>
    <property type="match status" value="1"/>
</dbReference>
<evidence type="ECO:0000256" key="3">
    <source>
        <dbReference type="ARBA" id="ARBA00022553"/>
    </source>
</evidence>
<evidence type="ECO:0000259" key="20">
    <source>
        <dbReference type="PROSITE" id="PS50113"/>
    </source>
</evidence>
<feature type="coiled-coil region" evidence="15">
    <location>
        <begin position="1515"/>
        <end position="1583"/>
    </location>
</feature>
<dbReference type="PRINTS" id="PR00344">
    <property type="entry name" value="BCTRLSENSOR"/>
</dbReference>
<keyword evidence="3 13" id="KW-0597">Phosphoprotein</keyword>
<evidence type="ECO:0000256" key="14">
    <source>
        <dbReference type="PROSITE-ProRule" id="PRU00221"/>
    </source>
</evidence>
<dbReference type="GO" id="GO:0006355">
    <property type="term" value="P:regulation of DNA-templated transcription"/>
    <property type="evidence" value="ECO:0007669"/>
    <property type="project" value="InterPro"/>
</dbReference>
<feature type="coiled-coil region" evidence="15">
    <location>
        <begin position="2040"/>
        <end position="2087"/>
    </location>
</feature>
<dbReference type="GO" id="GO:0005930">
    <property type="term" value="C:axoneme"/>
    <property type="evidence" value="ECO:0007669"/>
    <property type="project" value="UniProtKB-SubCell"/>
</dbReference>
<feature type="domain" description="Response regulatory" evidence="18">
    <location>
        <begin position="745"/>
        <end position="859"/>
    </location>
</feature>
<keyword evidence="10 15" id="KW-0175">Coiled coil</keyword>
<feature type="compositionally biased region" description="Acidic residues" evidence="16">
    <location>
        <begin position="2000"/>
        <end position="2023"/>
    </location>
</feature>
<evidence type="ECO:0000256" key="7">
    <source>
        <dbReference type="ARBA" id="ARBA00022741"/>
    </source>
</evidence>
<dbReference type="InterPro" id="IPR036890">
    <property type="entry name" value="HATPase_C_sf"/>
</dbReference>
<feature type="domain" description="PAC" evidence="20">
    <location>
        <begin position="297"/>
        <end position="347"/>
    </location>
</feature>
<dbReference type="GO" id="GO:0005524">
    <property type="term" value="F:ATP binding"/>
    <property type="evidence" value="ECO:0007669"/>
    <property type="project" value="UniProtKB-KW"/>
</dbReference>
<comment type="subcellular location">
    <subcellularLocation>
        <location evidence="1">Cytoplasm</location>
        <location evidence="1">Cytoskeleton</location>
        <location evidence="1">Cilium axoneme</location>
    </subcellularLocation>
</comment>
<dbReference type="Proteomes" id="UP000030755">
    <property type="component" value="Unassembled WGS sequence"/>
</dbReference>
<dbReference type="PANTHER" id="PTHR14885:SF3">
    <property type="entry name" value="CILIA- AND FLAGELLA-ASSOCIATED PROTEIN 44"/>
    <property type="match status" value="1"/>
</dbReference>
<dbReference type="InterPro" id="IPR000014">
    <property type="entry name" value="PAS"/>
</dbReference>
<dbReference type="SUPFAM" id="SSF55785">
    <property type="entry name" value="PYP-like sensor domain (PAS domain)"/>
    <property type="match status" value="1"/>
</dbReference>
<evidence type="ECO:0000256" key="2">
    <source>
        <dbReference type="ARBA" id="ARBA00022490"/>
    </source>
</evidence>
<dbReference type="InterPro" id="IPR035965">
    <property type="entry name" value="PAS-like_dom_sf"/>
</dbReference>
<evidence type="ECO:0000259" key="19">
    <source>
        <dbReference type="PROSITE" id="PS50112"/>
    </source>
</evidence>
<evidence type="ECO:0000259" key="18">
    <source>
        <dbReference type="PROSITE" id="PS50110"/>
    </source>
</evidence>
<dbReference type="NCBIfam" id="TIGR00229">
    <property type="entry name" value="sensory_box"/>
    <property type="match status" value="1"/>
</dbReference>
<name>A0A075AS81_ROZAC</name>
<dbReference type="InterPro" id="IPR015943">
    <property type="entry name" value="WD40/YVTN_repeat-like_dom_sf"/>
</dbReference>
<dbReference type="OrthoDB" id="10250769at2759"/>
<dbReference type="Pfam" id="PF23409">
    <property type="entry name" value="Beta-prop_EML"/>
    <property type="match status" value="1"/>
</dbReference>
<dbReference type="EMBL" id="KE561079">
    <property type="protein sequence ID" value="EPZ33083.1"/>
    <property type="molecule type" value="Genomic_DNA"/>
</dbReference>
<dbReference type="SMART" id="SM00320">
    <property type="entry name" value="WD40"/>
    <property type="match status" value="8"/>
</dbReference>
<keyword evidence="12" id="KW-0966">Cell projection</keyword>
<dbReference type="CDD" id="cd16922">
    <property type="entry name" value="HATPase_EvgS-ArcB-TorS-like"/>
    <property type="match status" value="1"/>
</dbReference>
<organism evidence="21 22">
    <name type="scientific">Rozella allomycis (strain CSF55)</name>
    <dbReference type="NCBI Taxonomy" id="988480"/>
    <lineage>
        <taxon>Eukaryota</taxon>
        <taxon>Fungi</taxon>
        <taxon>Fungi incertae sedis</taxon>
        <taxon>Cryptomycota</taxon>
        <taxon>Cryptomycota incertae sedis</taxon>
        <taxon>Rozella</taxon>
    </lineage>
</organism>
<sequence length="2227" mass="255078">MFPNIERNISPTLIIDKKLNIKSLSNSFYTKLGIDTSVIFRNLKDHLKPIEPEIYGVKYLNDLTYLKKTDYSVLDFNGHELYHLEMEEDFFIIEVQNVYCCLKSLILLERCTSILKKSGIFITNHEGYIEMTNSLADSMFKVSDISESEDKNVLKFFKAEVKEFIKQVKETGKPKRQMRTVAYVPDGQTMTTDFDIDGFEICGEWTFVIRVTDTRSHSFGELEFQSVVDTAVDPILIANSTGIIQFVNKATVKNFGFEESELLGENLNMLMPSPDKEKHDGYMLNYRRTNKPKVLGIGREVVAKRKNGEMFPAELAVSEFIHDDEIKFTGILRDISEKKKAQQRILEAEKAIYKTEAEYKAKSEVFAFMSHELRTPMNGVLCMTTMLRDTPLTQEQSEVVDIIRASSENLLHVINNILDLSKIDAQKVNLEQIDFDLHSVILSVLEITQPTANKKQVETFLDYPNNLSLIMNGDPTRLRQVIMNLVGNAVKFTDKGHVCVQAYKEENKLKIIVKDTGIGIPESDLPHLFDHVYQTKAAVTRSHGGTGLGLTISQRLCQLMDGSISCSSLVNQGSTFTVEIPWKDPLKFVDTIFSKLKISKIVLFHSNSLVSPQIVSDFVKCGCVVLDLLLLHPNEIDSDVDLIIIDVNTSGIERLLSDDWKIIIEKHKAKIILMHNYDTFIDWKQFRNMGLNFVIRKPYSLPKILSIVAKMQSVELKEISLFNSNQLKISTIFTSAEKDILKRLKVLVAEDNDINQTIMRSFLLKFGINQVQMAGDGVEALELFKRSKYDLVLMDLMMPRMGGVEAAKLIREYELLKQLEKTIIIAVTADGHSKFRTPLCFIRFSYSFGFESSKRQNALYLNENTVITSSGSSLVFLDPKNLSQDHVSLDNDSSISCICTDSTKSYYAVAEKGVNPRVFIFEFPSKKLFRVLKGGAERQFSCMNFHPNGNLLATVAGSPDFMLTIWDWKQEKIVLRYKAFSQEVYNVAFSPFTEGLLTTSGSGHIKFWKMAHTFTGLKLQGQLGKFGLYELSDIYCFAEMPDGKIISGNEAGNLLIWEGGFVKCEVTMKNKKPMHQGAIRVCIVQENEVMTAGDDGMVRTWDLETIDGAETVDAGGNFEMEPNEEFTIFKDAKVNLFSSYNRFKKRIVDKVFSFHSGVVNAIDAAPIKHECVSIGKDGTLRLYDYIDHIMLQRIKFSSSGTFACYANKVISLVSGFEDGIIRVVKVLGEGIKTSSIMKPHTTAVKQMALNSEGTFLCSLSSDNEIFFFQVHETLNPIGFLSLKRQVYSVSWSVDVPNHLYVLLDNEVHMYTFPRIENIDNKLSFEFQLIPKKYNLDWMAARHKIEPPKETEGEQEENKMKKIPDPVTFTPVSFCCLPNDKLLVAINLSNGLFEVLECQWKVAGNGKSIQLCQGVLTMMKISNSFKYLTFGMVDGTVAFCEYETNATIWRSHLHQVENGRVFSVVGSFDDSMLFSCGEDGNVFVLRNTGNALKNEIEEIFNEMNPNGFSLQETKLRAKLDAEKEQAEDNVRELRNAFLSIVQENAKLPPELALQPEEFDVDPGLVERIKKKNKLKEEMKEVTEKAFAGPKKLIEKFLDPIETEYFSVKALKSGISVSTFRSLKSSFDESQFTLIQQNKENEENLFFDLKKEFGIEEAPATTIVQKEKVDVKAKREARKQLRAERAQLFQELLASKPDENYQDPHDLAAIKYAMANMGDYKLKSSSNYIVPENERINADKKKKQMTLLKESIRTLKQSFKGLLIEEIKSKNELIKKINKELSELDDNVDFQIWEPENDQGLQFEKRFEITQEELENSKKKKQNVKKKNENALIMEEKKRKIENLIEIRTNLKREIDSAVDDFDSTLNDIRKDRVLLEGDLIACEMKYLLLFKEWQLLKEFEVNDNLLADKLKHKRNEKTEISGKLNECQEKLIVKKVQVENIVKNGKNIFDQFLQLIGENNKNEEFLTKLFKRKIKRSKKNSISSTNDDNGKHPFFSLLESSDDDELDFDDDSFDEENDEDEFDENCPKDCDSEIYNQVLTLREKRLDQEDLLNEIQKSVEEKIIDSSLSQIEKEIQEFQFQKQQKLNELDIIVPLRLNQLEISDDSISQALVFTKQGIAKLKQRNIDLNQLLELEAKAHDVQMLKFGRIIDLDKLERMSTNKALDEAKEKNQQEELKRKKELEDLETSKYKGLENMDNKDINHLKEIARKQSSEIKMLKQLIHDYVKK</sequence>
<evidence type="ECO:0000313" key="21">
    <source>
        <dbReference type="EMBL" id="EPZ33083.1"/>
    </source>
</evidence>
<dbReference type="InterPro" id="IPR036097">
    <property type="entry name" value="HisK_dim/P_sf"/>
</dbReference>
<feature type="repeat" description="WD" evidence="14">
    <location>
        <begin position="1089"/>
        <end position="1111"/>
    </location>
</feature>
<dbReference type="HOGENOM" id="CLU_230935_0_0_1"/>
<keyword evidence="22" id="KW-1185">Reference proteome</keyword>
<evidence type="ECO:0000256" key="15">
    <source>
        <dbReference type="SAM" id="Coils"/>
    </source>
</evidence>
<dbReference type="FunFam" id="3.30.450.20:FF:000060">
    <property type="entry name" value="Sensor protein FixL"/>
    <property type="match status" value="1"/>
</dbReference>
<evidence type="ECO:0000256" key="16">
    <source>
        <dbReference type="SAM" id="MobiDB-lite"/>
    </source>
</evidence>
<dbReference type="PROSITE" id="PS50113">
    <property type="entry name" value="PAC"/>
    <property type="match status" value="1"/>
</dbReference>
<dbReference type="InterPro" id="IPR003594">
    <property type="entry name" value="HATPase_dom"/>
</dbReference>
<dbReference type="STRING" id="988480.A0A075AS81"/>
<evidence type="ECO:0000256" key="8">
    <source>
        <dbReference type="ARBA" id="ARBA00022777"/>
    </source>
</evidence>
<gene>
    <name evidence="21" type="ORF">O9G_002884</name>
</gene>
<dbReference type="PROSITE" id="PS50112">
    <property type="entry name" value="PAS"/>
    <property type="match status" value="1"/>
</dbReference>
<dbReference type="InterPro" id="IPR000700">
    <property type="entry name" value="PAS-assoc_C"/>
</dbReference>
<dbReference type="SUPFAM" id="SSF52172">
    <property type="entry name" value="CheY-like"/>
    <property type="match status" value="1"/>
</dbReference>
<dbReference type="SMART" id="SM00387">
    <property type="entry name" value="HATPase_c"/>
    <property type="match status" value="1"/>
</dbReference>
<dbReference type="FunFam" id="3.30.565.10:FF:000010">
    <property type="entry name" value="Sensor histidine kinase RcsC"/>
    <property type="match status" value="1"/>
</dbReference>
<evidence type="ECO:0000256" key="11">
    <source>
        <dbReference type="ARBA" id="ARBA00023212"/>
    </source>
</evidence>
<evidence type="ECO:0000256" key="13">
    <source>
        <dbReference type="PROSITE-ProRule" id="PRU00169"/>
    </source>
</evidence>